<feature type="signal peptide" evidence="3">
    <location>
        <begin position="1"/>
        <end position="21"/>
    </location>
</feature>
<feature type="transmembrane region" description="Helical" evidence="2">
    <location>
        <begin position="702"/>
        <end position="726"/>
    </location>
</feature>
<feature type="chain" id="PRO_5006622081" evidence="3">
    <location>
        <begin position="22"/>
        <end position="733"/>
    </location>
</feature>
<dbReference type="GO" id="GO:0005789">
    <property type="term" value="C:endoplasmic reticulum membrane"/>
    <property type="evidence" value="ECO:0007669"/>
    <property type="project" value="TreeGrafter"/>
</dbReference>
<dbReference type="OMA" id="DRSFSEW"/>
<organism evidence="4 5">
    <name type="scientific">Bodo saltans</name>
    <name type="common">Flagellated protozoan</name>
    <dbReference type="NCBI Taxonomy" id="75058"/>
    <lineage>
        <taxon>Eukaryota</taxon>
        <taxon>Discoba</taxon>
        <taxon>Euglenozoa</taxon>
        <taxon>Kinetoplastea</taxon>
        <taxon>Metakinetoplastina</taxon>
        <taxon>Eubodonida</taxon>
        <taxon>Bodonidae</taxon>
        <taxon>Bodo</taxon>
    </lineage>
</organism>
<keyword evidence="2" id="KW-1133">Transmembrane helix</keyword>
<name>A0A0S4J9J8_BODSA</name>
<keyword evidence="3" id="KW-0732">Signal</keyword>
<dbReference type="PANTHER" id="PTHR11102:SF147">
    <property type="entry name" value="SEL1L ADAPTOR SUBUNIT OF ERAD E3 UBIQUITIN LIGASE"/>
    <property type="match status" value="1"/>
</dbReference>
<evidence type="ECO:0000313" key="4">
    <source>
        <dbReference type="EMBL" id="CUG86158.1"/>
    </source>
</evidence>
<dbReference type="PANTHER" id="PTHR11102">
    <property type="entry name" value="SEL-1-LIKE PROTEIN"/>
    <property type="match status" value="1"/>
</dbReference>
<dbReference type="EMBL" id="CYKH01001249">
    <property type="protein sequence ID" value="CUG86158.1"/>
    <property type="molecule type" value="Genomic_DNA"/>
</dbReference>
<comment type="similarity">
    <text evidence="1">Belongs to the sel-1 family.</text>
</comment>
<gene>
    <name evidence="4" type="ORF">BSAL_91815</name>
</gene>
<dbReference type="Proteomes" id="UP000051952">
    <property type="component" value="Unassembled WGS sequence"/>
</dbReference>
<evidence type="ECO:0000256" key="3">
    <source>
        <dbReference type="SAM" id="SignalP"/>
    </source>
</evidence>
<dbReference type="InterPro" id="IPR011990">
    <property type="entry name" value="TPR-like_helical_dom_sf"/>
</dbReference>
<evidence type="ECO:0000256" key="1">
    <source>
        <dbReference type="ARBA" id="ARBA00038101"/>
    </source>
</evidence>
<dbReference type="OrthoDB" id="27934at2759"/>
<evidence type="ECO:0000256" key="2">
    <source>
        <dbReference type="SAM" id="Phobius"/>
    </source>
</evidence>
<dbReference type="VEuPathDB" id="TriTrypDB:BSAL_91815"/>
<proteinExistence type="inferred from homology"/>
<dbReference type="GO" id="GO:0036503">
    <property type="term" value="P:ERAD pathway"/>
    <property type="evidence" value="ECO:0007669"/>
    <property type="project" value="TreeGrafter"/>
</dbReference>
<dbReference type="InterPro" id="IPR006597">
    <property type="entry name" value="Sel1-like"/>
</dbReference>
<dbReference type="Gene3D" id="1.25.40.10">
    <property type="entry name" value="Tetratricopeptide repeat domain"/>
    <property type="match status" value="3"/>
</dbReference>
<sequence length="733" mass="78921">MRNSVVTAAVVMVLLVCFCLAEDVDNAPITTSTGIEDSSLPCDVSSGECSNAAISPSSEATANVESSALLVSLPPPPQSRKDYIDAIAALYASRNITAAVDLLERSANGGEARAHWMLAVMYANGIGVEQSDAQAVLHHTFAAQGGTPESHAALAYRYQHGIGVSQSCKAALFHAQAVADAVAASYHEDIVPQSSNIRYGGGGGGRSASRRRGLGLISTFFDTQESELTSSRTNLGVRTGGQRRSNADLLQYHTYRLDSGESTSAMFLAYAHMFGTHDVKQDGHKALSYLQQGMDANVPAAFGAAGQIYWQGMQRADPPIPADRERAFHLFKKGASLNDPVSINGLGVMYSIGVPGVLERRMEEAAALFRKGSEQGNSEAAYNYGVLQLVGKGGVQQDVRGAMASFLRANVGGSPLAAWQLGNLFRRGVTDVTPASCSLALEHYSVIINRGSWLRLLGTAHDSFEKRDYFTSFIDFALAAEVGSPDALWNMAYLLEEGLVDLGDEEDATTSSGVLVLHRTSTPPSVDESTLDSVTVSPPVSYERLDPSEAAVTAVTSLLAQAAEVNNDCDAHLKVGDRYYYAEADNHHNKLKAKEHYIIAATCGNAQAKFNLGTLHQFYGADGGVEDFHLAKRYYDEAAVANPNAMFVVKVALTSLNWQWWLQHFGDAQSYNGVWSPEALSISIVRGLVSWVESYVPTSMPVLFGMAWDDFLLMILTAALTCLLLLRNHLVHR</sequence>
<protein>
    <submittedName>
        <fullName evidence="4">GPI-anchored surface protein, putative</fullName>
    </submittedName>
</protein>
<keyword evidence="2" id="KW-0812">Transmembrane</keyword>
<dbReference type="Pfam" id="PF08238">
    <property type="entry name" value="Sel1"/>
    <property type="match status" value="11"/>
</dbReference>
<keyword evidence="5" id="KW-1185">Reference proteome</keyword>
<keyword evidence="2" id="KW-0472">Membrane</keyword>
<evidence type="ECO:0000313" key="5">
    <source>
        <dbReference type="Proteomes" id="UP000051952"/>
    </source>
</evidence>
<reference evidence="5" key="1">
    <citation type="submission" date="2015-09" db="EMBL/GenBank/DDBJ databases">
        <authorList>
            <consortium name="Pathogen Informatics"/>
        </authorList>
    </citation>
    <scope>NUCLEOTIDE SEQUENCE [LARGE SCALE GENOMIC DNA]</scope>
    <source>
        <strain evidence="5">Lake Konstanz</strain>
    </source>
</reference>
<accession>A0A0S4J9J8</accession>
<dbReference type="SMART" id="SM00671">
    <property type="entry name" value="SEL1"/>
    <property type="match status" value="9"/>
</dbReference>
<dbReference type="InterPro" id="IPR050767">
    <property type="entry name" value="Sel1_AlgK"/>
</dbReference>
<dbReference type="SUPFAM" id="SSF81901">
    <property type="entry name" value="HCP-like"/>
    <property type="match status" value="3"/>
</dbReference>
<dbReference type="AlphaFoldDB" id="A0A0S4J9J8"/>